<keyword evidence="6" id="KW-1185">Reference proteome</keyword>
<protein>
    <recommendedName>
        <fullName evidence="2">SWR1-complex protein 5</fullName>
    </recommendedName>
</protein>
<feature type="compositionally biased region" description="Low complexity" evidence="3">
    <location>
        <begin position="124"/>
        <end position="135"/>
    </location>
</feature>
<evidence type="ECO:0000313" key="5">
    <source>
        <dbReference type="EMBL" id="KZP14650.1"/>
    </source>
</evidence>
<dbReference type="InterPro" id="IPR011421">
    <property type="entry name" value="BCNT-C"/>
</dbReference>
<dbReference type="STRING" id="436010.A0A166DFJ2"/>
<dbReference type="Pfam" id="PF07572">
    <property type="entry name" value="BCNT"/>
    <property type="match status" value="1"/>
</dbReference>
<dbReference type="PANTHER" id="PTHR48407:SF1">
    <property type="entry name" value="CRANIOFACIAL DEVELOPMENT PROTEIN 1"/>
    <property type="match status" value="1"/>
</dbReference>
<evidence type="ECO:0000256" key="3">
    <source>
        <dbReference type="SAM" id="MobiDB-lite"/>
    </source>
</evidence>
<feature type="region of interest" description="Disordered" evidence="3">
    <location>
        <begin position="1"/>
        <end position="55"/>
    </location>
</feature>
<gene>
    <name evidence="5" type="ORF">FIBSPDRAFT_751529</name>
</gene>
<dbReference type="Proteomes" id="UP000076532">
    <property type="component" value="Unassembled WGS sequence"/>
</dbReference>
<evidence type="ECO:0000259" key="4">
    <source>
        <dbReference type="PROSITE" id="PS51279"/>
    </source>
</evidence>
<dbReference type="OrthoDB" id="445677at2759"/>
<dbReference type="PANTHER" id="PTHR48407">
    <property type="entry name" value="CRANIOFACIAL DEVELOPMENT PROTEIN 1"/>
    <property type="match status" value="1"/>
</dbReference>
<reference evidence="5 6" key="1">
    <citation type="journal article" date="2016" name="Mol. Biol. Evol.">
        <title>Comparative Genomics of Early-Diverging Mushroom-Forming Fungi Provides Insights into the Origins of Lignocellulose Decay Capabilities.</title>
        <authorList>
            <person name="Nagy L.G."/>
            <person name="Riley R."/>
            <person name="Tritt A."/>
            <person name="Adam C."/>
            <person name="Daum C."/>
            <person name="Floudas D."/>
            <person name="Sun H."/>
            <person name="Yadav J.S."/>
            <person name="Pangilinan J."/>
            <person name="Larsson K.H."/>
            <person name="Matsuura K."/>
            <person name="Barry K."/>
            <person name="Labutti K."/>
            <person name="Kuo R."/>
            <person name="Ohm R.A."/>
            <person name="Bhattacharya S.S."/>
            <person name="Shirouzu T."/>
            <person name="Yoshinaga Y."/>
            <person name="Martin F.M."/>
            <person name="Grigoriev I.V."/>
            <person name="Hibbett D.S."/>
        </authorList>
    </citation>
    <scope>NUCLEOTIDE SEQUENCE [LARGE SCALE GENOMIC DNA]</scope>
    <source>
        <strain evidence="5 6">CBS 109695</strain>
    </source>
</reference>
<name>A0A166DFJ2_9AGAM</name>
<dbReference type="AlphaFoldDB" id="A0A166DFJ2"/>
<evidence type="ECO:0000256" key="2">
    <source>
        <dbReference type="ARBA" id="ARBA00019138"/>
    </source>
</evidence>
<accession>A0A166DFJ2</accession>
<proteinExistence type="inferred from homology"/>
<feature type="region of interest" description="Disordered" evidence="3">
    <location>
        <begin position="124"/>
        <end position="215"/>
    </location>
</feature>
<dbReference type="EMBL" id="KV417614">
    <property type="protein sequence ID" value="KZP14650.1"/>
    <property type="molecule type" value="Genomic_DNA"/>
</dbReference>
<comment type="similarity">
    <text evidence="1">Belongs to the SWC5 family.</text>
</comment>
<evidence type="ECO:0000313" key="6">
    <source>
        <dbReference type="Proteomes" id="UP000076532"/>
    </source>
</evidence>
<evidence type="ECO:0000256" key="1">
    <source>
        <dbReference type="ARBA" id="ARBA00010465"/>
    </source>
</evidence>
<sequence length="242" mass="27009">MSSFLQQPLHDSEDEDEDYVPTAENTDSDDDIKPQHDKAGVEPEEVVEDEEAKKKAREALWADFQASVSTPPPVKPDEAPKTLKIEKRYLFAGKEVVEVVEVAADSADAKIWPLWRPSEILDSSLTSQLSPPTSLAGPSIVTADTTQPPETRPPVGRRPGPRKSKTTLSAPPPKAKKLSTLDKSAMDWNKHINTHSELEARDELEANRRGGGYLEKVDFLKRVDERKEDVIEANKPTKRRKL</sequence>
<dbReference type="InterPro" id="IPR027124">
    <property type="entry name" value="Swc5/CFDP1/2"/>
</dbReference>
<feature type="compositionally biased region" description="Basic and acidic residues" evidence="3">
    <location>
        <begin position="31"/>
        <end position="41"/>
    </location>
</feature>
<dbReference type="PROSITE" id="PS51279">
    <property type="entry name" value="BCNT_C"/>
    <property type="match status" value="1"/>
</dbReference>
<organism evidence="5 6">
    <name type="scientific">Athelia psychrophila</name>
    <dbReference type="NCBI Taxonomy" id="1759441"/>
    <lineage>
        <taxon>Eukaryota</taxon>
        <taxon>Fungi</taxon>
        <taxon>Dikarya</taxon>
        <taxon>Basidiomycota</taxon>
        <taxon>Agaricomycotina</taxon>
        <taxon>Agaricomycetes</taxon>
        <taxon>Agaricomycetidae</taxon>
        <taxon>Atheliales</taxon>
        <taxon>Atheliaceae</taxon>
        <taxon>Athelia</taxon>
    </lineage>
</organism>
<dbReference type="GO" id="GO:0000812">
    <property type="term" value="C:Swr1 complex"/>
    <property type="evidence" value="ECO:0007669"/>
    <property type="project" value="TreeGrafter"/>
</dbReference>
<feature type="compositionally biased region" description="Basic and acidic residues" evidence="3">
    <location>
        <begin position="184"/>
        <end position="208"/>
    </location>
</feature>
<feature type="domain" description="BCNT-C" evidence="4">
    <location>
        <begin position="156"/>
        <end position="241"/>
    </location>
</feature>